<organism evidence="19 20">
    <name type="scientific">Lymnaea stagnalis</name>
    <name type="common">Great pond snail</name>
    <name type="synonym">Helix stagnalis</name>
    <dbReference type="NCBI Taxonomy" id="6523"/>
    <lineage>
        <taxon>Eukaryota</taxon>
        <taxon>Metazoa</taxon>
        <taxon>Spiralia</taxon>
        <taxon>Lophotrochozoa</taxon>
        <taxon>Mollusca</taxon>
        <taxon>Gastropoda</taxon>
        <taxon>Heterobranchia</taxon>
        <taxon>Euthyneura</taxon>
        <taxon>Panpulmonata</taxon>
        <taxon>Hygrophila</taxon>
        <taxon>Lymnaeoidea</taxon>
        <taxon>Lymnaeidae</taxon>
        <taxon>Lymnaea</taxon>
    </lineage>
</organism>
<gene>
    <name evidence="19" type="ORF">GSLYS_00009403001</name>
</gene>
<feature type="disulfide bond" evidence="14">
    <location>
        <begin position="248"/>
        <end position="263"/>
    </location>
</feature>
<evidence type="ECO:0000256" key="15">
    <source>
        <dbReference type="PROSITE-ProRule" id="PRU00461"/>
    </source>
</evidence>
<dbReference type="GO" id="GO:0005886">
    <property type="term" value="C:plasma membrane"/>
    <property type="evidence" value="ECO:0007669"/>
    <property type="project" value="UniProtKB-SubCell"/>
</dbReference>
<feature type="disulfide bond" evidence="14">
    <location>
        <begin position="149"/>
        <end position="161"/>
    </location>
</feature>
<dbReference type="Proteomes" id="UP001497497">
    <property type="component" value="Unassembled WGS sequence"/>
</dbReference>
<dbReference type="Pfam" id="PF00058">
    <property type="entry name" value="Ldl_recept_b"/>
    <property type="match status" value="13"/>
</dbReference>
<dbReference type="Pfam" id="PF14670">
    <property type="entry name" value="FXa_inhibition"/>
    <property type="match status" value="6"/>
</dbReference>
<name>A0AAV2HN18_LYMST</name>
<feature type="disulfide bond" evidence="13">
    <location>
        <begin position="388"/>
        <end position="398"/>
    </location>
</feature>
<feature type="repeat" description="LDL-receptor class B" evidence="15">
    <location>
        <begin position="1394"/>
        <end position="1437"/>
    </location>
</feature>
<dbReference type="CDD" id="cd00112">
    <property type="entry name" value="LDLa"/>
    <property type="match status" value="6"/>
</dbReference>
<feature type="disulfide bond" evidence="14">
    <location>
        <begin position="236"/>
        <end position="254"/>
    </location>
</feature>
<dbReference type="PANTHER" id="PTHR46513:SF44">
    <property type="entry name" value="LDL RECEPTOR RELATED PROTEIN 4"/>
    <property type="match status" value="1"/>
</dbReference>
<keyword evidence="8 16" id="KW-1133">Transmembrane helix</keyword>
<keyword evidence="20" id="KW-1185">Reference proteome</keyword>
<keyword evidence="12" id="KW-0325">Glycoprotein</keyword>
<dbReference type="Gene3D" id="2.120.10.30">
    <property type="entry name" value="TolB, C-terminal domain"/>
    <property type="match status" value="4"/>
</dbReference>
<dbReference type="InterPro" id="IPR002172">
    <property type="entry name" value="LDrepeatLR_classA_rpt"/>
</dbReference>
<evidence type="ECO:0000256" key="6">
    <source>
        <dbReference type="ARBA" id="ARBA00022729"/>
    </source>
</evidence>
<feature type="repeat" description="LDL-receptor class B" evidence="15">
    <location>
        <begin position="912"/>
        <end position="954"/>
    </location>
</feature>
<feature type="disulfide bond" evidence="14">
    <location>
        <begin position="314"/>
        <end position="332"/>
    </location>
</feature>
<keyword evidence="11" id="KW-0675">Receptor</keyword>
<feature type="disulfide bond" evidence="14">
    <location>
        <begin position="268"/>
        <end position="280"/>
    </location>
</feature>
<protein>
    <recommendedName>
        <fullName evidence="18">EGF-like domain-containing protein</fullName>
    </recommendedName>
</protein>
<feature type="repeat" description="LDL-receptor class B" evidence="15">
    <location>
        <begin position="1175"/>
        <end position="1218"/>
    </location>
</feature>
<feature type="repeat" description="LDL-receptor class B" evidence="15">
    <location>
        <begin position="782"/>
        <end position="824"/>
    </location>
</feature>
<keyword evidence="5 16" id="KW-0812">Transmembrane</keyword>
<dbReference type="FunFam" id="4.10.400.10:FF:000034">
    <property type="entry name" value="Low-density lipoprotein receptor-related protein 2"/>
    <property type="match status" value="1"/>
</dbReference>
<dbReference type="SUPFAM" id="SSF63825">
    <property type="entry name" value="YWTD domain"/>
    <property type="match status" value="4"/>
</dbReference>
<feature type="repeat" description="LDL-receptor class B" evidence="15">
    <location>
        <begin position="1481"/>
        <end position="1524"/>
    </location>
</feature>
<dbReference type="SMART" id="SM00179">
    <property type="entry name" value="EGF_CA"/>
    <property type="match status" value="4"/>
</dbReference>
<keyword evidence="10 13" id="KW-1015">Disulfide bond</keyword>
<dbReference type="CDD" id="cd00054">
    <property type="entry name" value="EGF_CA"/>
    <property type="match status" value="1"/>
</dbReference>
<feature type="repeat" description="LDL-receptor class B" evidence="15">
    <location>
        <begin position="469"/>
        <end position="511"/>
    </location>
</feature>
<evidence type="ECO:0000256" key="4">
    <source>
        <dbReference type="ARBA" id="ARBA00022583"/>
    </source>
</evidence>
<evidence type="ECO:0000256" key="17">
    <source>
        <dbReference type="SAM" id="SignalP"/>
    </source>
</evidence>
<feature type="signal peptide" evidence="17">
    <location>
        <begin position="1"/>
        <end position="18"/>
    </location>
</feature>
<dbReference type="FunFam" id="4.10.400.10:FF:000011">
    <property type="entry name" value="Low-density lipoprotein receptor-related protein 1"/>
    <property type="match status" value="1"/>
</dbReference>
<dbReference type="InterPro" id="IPR000742">
    <property type="entry name" value="EGF"/>
</dbReference>
<evidence type="ECO:0000256" key="8">
    <source>
        <dbReference type="ARBA" id="ARBA00022989"/>
    </source>
</evidence>
<sequence length="1793" mass="200785">MKAVAFAISLFAAQHVFCSLKLGRECNSCPNNYYMCGGKCVCVPSNWVCDGDEDCDDGSDEKKEECDNYKCPELDFTCANGHCIQMKWVCDGDDDCGDHSDEISCRKSQRNCSNDELHCKNGKCVPKEWRCDGENDCEDETDEDSLQNCTAGQFRCPDGSCIAHLWQCDGEIDCINGTDESDCGKIKPKCSKGEFQCSRTFSCIRREFLCDDENDCGDWEDEIDCGKLSNKGEFNCTSGVCINKRWRCDGDFDCDDRSDESNCTLLPCTSEQFRCDSGFCIDKKLQCDGLRDCADNSDEKNCKPKRCKAEQFRCDDGKCLGLHKVCNGKNECLDGSDEINCNSVSPCSTDNGGCSHYCKATPQGAQCWCKPGYKLGDNKTLCRDIDECLFDGTCSQICRNTEGSYKCSCVTGYHLKPDARGCKAQGGEAYLIFANRVDIRRVTPDKSEYTSILQGLQNAIALDFHHEKGLVFWSDVTLDKIKRATLNGSGVMDIVADGLENPGGIAIDWIHDKLFWTDAGTSRIEVSNLDGSSRKVILWQNLEKPRAIAAHPKKGLIFWTDWGNTPKIERAGMDGSMRMILVNSSLFWPNGMTVDYAAERLYWADAKHHVIECAHLDGTNRKTVIIYLCSLCTSGLPHPFALTIFEDELFWTDWYTKSINKANKFSGKRVETIRSSLFFPMDIHSFHPQRQPPAVNLCGLNNGGCSHLCLPNESGYSCSCPTGLVLNKDRKNCAEVMDLFILFSTQTDIRRISFDVGELTDVVIPLSVIQSAVGVEFDSAKDTIYWSDIGADHIGEASWDGKNEKVIIGTSLDSPSGIAFDWAGRNLYWTDSGNDRIEVCAIDSKLRTVLIWRDLDHPRDIVVHPKQSYMFWTDLGKSAKIERSGMDGSDRQVLISNNMTWPNGLGLDFQNDRLYWVDAGTHTLESCSLEGSDRKIIISAGLKHPFGITIYDHTMYWTDWDTGSIHFADKDTGGSQGVLASGFGQIMDLKVFHRNRMPVSTPCSRNNGGCSHICLLSPPPKGHTCACPTGIILGSDGRQCHSEMRNFLIFTRRQDIRKISLEVEYFMDVVISVGDLRNAIAIDVDVLEGKMYWTDTVLDRISRANLNGSNVEKVVEHGIHTADGLAVDSVGRKIYWTDDGHNRIQVANLDGSMRSVLLYEDLDKPRAIALHYDKGYMFWTDWGKNARIERADMDGNNRQIIISDGIAWPNGLTIDRPTNRIIWADARTELIECADLSGKYRRKLVTKVRHPYGLTVAGNSIYWTDWRESSIHQANKNFVANITQIRENLPGIMDIHAVQIDGIQTHVNRCGKNNGGCSHLCLPHPKGISCACPTGILMKADGKTCYDAPSKYLLFAARGSIRRISLDTPDFTDVYLPLPDLHNVIALDFDYLENMVYYTDVYLDVIRRASLNGSQWIENVVLKELATTDGLAVDWIARNLYWTDSGHDVIEVSRLDGSSRKTIISADLFEPRAITLFPRKGLMFWTDWGDKPKIERSYLDGSTRKVIINSHLGYPNALSIDYDTLRLYWVDAKLDKIEASDMSGKNRMTLIQQTPHPFGLTVFEDYIYWTDWQTEKLERANKLDGRNRVTVQSRLEGLMDVHLVSAMRQTGSSNNCSVNNGGCSHLCLARPDGYVCACPNNEDARPCQTVPYLGKQSSNIINIDINSVHGCSDEDKALGTCVAEASSDGQNPAPYIAVAVTLSILILIIITAYFVWKRQRRRHYNVEEFSTLTYANPTYQKASTETINSENRKNYACFRYHASEELLTTCLGDADCAANHKESVSLMHPNTNL</sequence>
<keyword evidence="7" id="KW-0677">Repeat</keyword>
<keyword evidence="9 16" id="KW-0472">Membrane</keyword>
<feature type="repeat" description="LDL-receptor class B" evidence="15">
    <location>
        <begin position="1132"/>
        <end position="1174"/>
    </location>
</feature>
<feature type="repeat" description="LDL-receptor class B" evidence="15">
    <location>
        <begin position="1438"/>
        <end position="1480"/>
    </location>
</feature>
<dbReference type="InterPro" id="IPR009030">
    <property type="entry name" value="Growth_fac_rcpt_cys_sf"/>
</dbReference>
<evidence type="ECO:0000256" key="16">
    <source>
        <dbReference type="SAM" id="Phobius"/>
    </source>
</evidence>
<feature type="disulfide bond" evidence="14">
    <location>
        <begin position="326"/>
        <end position="341"/>
    </location>
</feature>
<feature type="disulfide bond" evidence="14">
    <location>
        <begin position="168"/>
        <end position="183"/>
    </location>
</feature>
<dbReference type="GO" id="GO:0006897">
    <property type="term" value="P:endocytosis"/>
    <property type="evidence" value="ECO:0007669"/>
    <property type="project" value="UniProtKB-KW"/>
</dbReference>
<feature type="repeat" description="LDL-receptor class B" evidence="15">
    <location>
        <begin position="512"/>
        <end position="554"/>
    </location>
</feature>
<dbReference type="FunFam" id="2.10.25.10:FF:000240">
    <property type="entry name" value="Vitamin K-dependent protein S"/>
    <property type="match status" value="1"/>
</dbReference>
<feature type="repeat" description="LDL-receptor class B" evidence="15">
    <location>
        <begin position="1219"/>
        <end position="1260"/>
    </location>
</feature>
<dbReference type="PROSITE" id="PS01186">
    <property type="entry name" value="EGF_2"/>
    <property type="match status" value="1"/>
</dbReference>
<dbReference type="PROSITE" id="PS01187">
    <property type="entry name" value="EGF_CA"/>
    <property type="match status" value="1"/>
</dbReference>
<dbReference type="EMBL" id="CAXITT010000202">
    <property type="protein sequence ID" value="CAL1535443.1"/>
    <property type="molecule type" value="Genomic_DNA"/>
</dbReference>
<evidence type="ECO:0000256" key="5">
    <source>
        <dbReference type="ARBA" id="ARBA00022692"/>
    </source>
</evidence>
<evidence type="ECO:0000256" key="2">
    <source>
        <dbReference type="ARBA" id="ARBA00022475"/>
    </source>
</evidence>
<feature type="transmembrane region" description="Helical" evidence="16">
    <location>
        <begin position="1695"/>
        <end position="1716"/>
    </location>
</feature>
<keyword evidence="4" id="KW-0254">Endocytosis</keyword>
<evidence type="ECO:0000256" key="12">
    <source>
        <dbReference type="ARBA" id="ARBA00023180"/>
    </source>
</evidence>
<dbReference type="InterPro" id="IPR023415">
    <property type="entry name" value="LDLR_class-A_CS"/>
</dbReference>
<dbReference type="InterPro" id="IPR050778">
    <property type="entry name" value="Cueball_EGF_LRP_Nidogen"/>
</dbReference>
<dbReference type="FunFam" id="2.120.10.30:FF:000008">
    <property type="entry name" value="Low-density lipoprotein receptor-related protein 4"/>
    <property type="match status" value="4"/>
</dbReference>
<dbReference type="PROSITE" id="PS00010">
    <property type="entry name" value="ASX_HYDROXYL"/>
    <property type="match status" value="1"/>
</dbReference>
<keyword evidence="3 13" id="KW-0245">EGF-like domain</keyword>
<evidence type="ECO:0000313" key="20">
    <source>
        <dbReference type="Proteomes" id="UP001497497"/>
    </source>
</evidence>
<evidence type="ECO:0000256" key="3">
    <source>
        <dbReference type="ARBA" id="ARBA00022536"/>
    </source>
</evidence>
<dbReference type="SUPFAM" id="SSF57424">
    <property type="entry name" value="LDL receptor-like module"/>
    <property type="match status" value="8"/>
</dbReference>
<feature type="disulfide bond" evidence="14">
    <location>
        <begin position="275"/>
        <end position="293"/>
    </location>
</feature>
<dbReference type="InterPro" id="IPR000033">
    <property type="entry name" value="LDLR_classB_rpt"/>
</dbReference>
<dbReference type="SUPFAM" id="SSF57196">
    <property type="entry name" value="EGF/Laminin"/>
    <property type="match status" value="3"/>
</dbReference>
<reference evidence="19 20" key="1">
    <citation type="submission" date="2024-04" db="EMBL/GenBank/DDBJ databases">
        <authorList>
            <consortium name="Genoscope - CEA"/>
            <person name="William W."/>
        </authorList>
    </citation>
    <scope>NUCLEOTIDE SEQUENCE [LARGE SCALE GENOMIC DNA]</scope>
</reference>
<keyword evidence="6 17" id="KW-0732">Signal</keyword>
<feature type="repeat" description="LDL-receptor class B" evidence="15">
    <location>
        <begin position="555"/>
        <end position="598"/>
    </location>
</feature>
<dbReference type="GO" id="GO:0005509">
    <property type="term" value="F:calcium ion binding"/>
    <property type="evidence" value="ECO:0007669"/>
    <property type="project" value="InterPro"/>
</dbReference>
<feature type="chain" id="PRO_5043718698" description="EGF-like domain-containing protein" evidence="17">
    <location>
        <begin position="19"/>
        <end position="1793"/>
    </location>
</feature>
<feature type="repeat" description="LDL-receptor class B" evidence="15">
    <location>
        <begin position="599"/>
        <end position="625"/>
    </location>
</feature>
<dbReference type="Pfam" id="PF00057">
    <property type="entry name" value="Ldl_recept_a"/>
    <property type="match status" value="7"/>
</dbReference>
<dbReference type="InterPro" id="IPR036055">
    <property type="entry name" value="LDL_receptor-like_sf"/>
</dbReference>
<evidence type="ECO:0000256" key="14">
    <source>
        <dbReference type="PROSITE-ProRule" id="PRU00124"/>
    </source>
</evidence>
<comment type="caution">
    <text evidence="19">The sequence shown here is derived from an EMBL/GenBank/DDBJ whole genome shotgun (WGS) entry which is preliminary data.</text>
</comment>
<feature type="domain" description="EGF-like" evidence="18">
    <location>
        <begin position="384"/>
        <end position="423"/>
    </location>
</feature>
<dbReference type="SMART" id="SM00135">
    <property type="entry name" value="LY"/>
    <property type="match status" value="20"/>
</dbReference>
<feature type="disulfide bond" evidence="14">
    <location>
        <begin position="210"/>
        <end position="225"/>
    </location>
</feature>
<dbReference type="PROSITE" id="PS01209">
    <property type="entry name" value="LDLRA_1"/>
    <property type="match status" value="4"/>
</dbReference>
<comment type="subcellular location">
    <subcellularLocation>
        <location evidence="1">Cell membrane</location>
        <topology evidence="1">Single-pass type I membrane protein</topology>
    </subcellularLocation>
</comment>
<dbReference type="InterPro" id="IPR001881">
    <property type="entry name" value="EGF-like_Ca-bd_dom"/>
</dbReference>
<dbReference type="SMART" id="SM00181">
    <property type="entry name" value="EGF"/>
    <property type="match status" value="6"/>
</dbReference>
<evidence type="ECO:0000313" key="19">
    <source>
        <dbReference type="EMBL" id="CAL1535443.1"/>
    </source>
</evidence>
<feature type="disulfide bond" evidence="14">
    <location>
        <begin position="287"/>
        <end position="302"/>
    </location>
</feature>
<evidence type="ECO:0000256" key="1">
    <source>
        <dbReference type="ARBA" id="ARBA00004251"/>
    </source>
</evidence>
<dbReference type="PROSITE" id="PS51120">
    <property type="entry name" value="LDLRB"/>
    <property type="match status" value="16"/>
</dbReference>
<dbReference type="SUPFAM" id="SSF57184">
    <property type="entry name" value="Growth factor receptor domain"/>
    <property type="match status" value="1"/>
</dbReference>
<proteinExistence type="predicted"/>
<dbReference type="InterPro" id="IPR018097">
    <property type="entry name" value="EGF_Ca-bd_CS"/>
</dbReference>
<dbReference type="InterPro" id="IPR000152">
    <property type="entry name" value="EGF-type_Asp/Asn_hydroxyl_site"/>
</dbReference>
<keyword evidence="2" id="KW-1003">Cell membrane</keyword>
<evidence type="ECO:0000256" key="11">
    <source>
        <dbReference type="ARBA" id="ARBA00023170"/>
    </source>
</evidence>
<evidence type="ECO:0000256" key="7">
    <source>
        <dbReference type="ARBA" id="ARBA00022737"/>
    </source>
</evidence>
<feature type="repeat" description="LDL-receptor class B" evidence="15">
    <location>
        <begin position="825"/>
        <end position="867"/>
    </location>
</feature>
<dbReference type="Gene3D" id="2.10.25.10">
    <property type="entry name" value="Laminin"/>
    <property type="match status" value="2"/>
</dbReference>
<accession>A0AAV2HN18</accession>
<evidence type="ECO:0000256" key="10">
    <source>
        <dbReference type="ARBA" id="ARBA00023157"/>
    </source>
</evidence>
<dbReference type="FunFam" id="2.10.25.10:FF:000037">
    <property type="entry name" value="Signal peptide, CUB domain and EGF-like domain-containing 2"/>
    <property type="match status" value="1"/>
</dbReference>
<evidence type="ECO:0000256" key="13">
    <source>
        <dbReference type="PROSITE-ProRule" id="PRU00076"/>
    </source>
</evidence>
<dbReference type="PROSITE" id="PS50026">
    <property type="entry name" value="EGF_3"/>
    <property type="match status" value="1"/>
</dbReference>
<evidence type="ECO:0000256" key="9">
    <source>
        <dbReference type="ARBA" id="ARBA00023136"/>
    </source>
</evidence>
<feature type="disulfide bond" evidence="14">
    <location>
        <begin position="156"/>
        <end position="174"/>
    </location>
</feature>
<feature type="disulfide bond" evidence="14">
    <location>
        <begin position="119"/>
        <end position="137"/>
    </location>
</feature>
<feature type="disulfide bond" evidence="14">
    <location>
        <begin position="90"/>
        <end position="105"/>
    </location>
</feature>
<feature type="disulfide bond" evidence="14">
    <location>
        <begin position="78"/>
        <end position="96"/>
    </location>
</feature>
<feature type="repeat" description="LDL-receptor class B" evidence="15">
    <location>
        <begin position="868"/>
        <end position="911"/>
    </location>
</feature>
<feature type="disulfide bond" evidence="14">
    <location>
        <begin position="112"/>
        <end position="124"/>
    </location>
</feature>
<dbReference type="PRINTS" id="PR00261">
    <property type="entry name" value="LDLRECEPTOR"/>
</dbReference>
<dbReference type="PANTHER" id="PTHR46513">
    <property type="entry name" value="VITELLOGENIN RECEPTOR-LIKE PROTEIN-RELATED-RELATED"/>
    <property type="match status" value="1"/>
</dbReference>
<dbReference type="SMART" id="SM00192">
    <property type="entry name" value="LDLa"/>
    <property type="match status" value="8"/>
</dbReference>
<evidence type="ECO:0000259" key="18">
    <source>
        <dbReference type="PROSITE" id="PS50026"/>
    </source>
</evidence>
<dbReference type="InterPro" id="IPR011042">
    <property type="entry name" value="6-blade_b-propeller_TolB-like"/>
</dbReference>
<feature type="repeat" description="LDL-receptor class B" evidence="15">
    <location>
        <begin position="1525"/>
        <end position="1566"/>
    </location>
</feature>
<feature type="disulfide bond" evidence="14">
    <location>
        <begin position="307"/>
        <end position="319"/>
    </location>
</feature>
<comment type="caution">
    <text evidence="13">Lacks conserved residue(s) required for the propagation of feature annotation.</text>
</comment>
<feature type="disulfide bond" evidence="14">
    <location>
        <begin position="71"/>
        <end position="83"/>
    </location>
</feature>
<dbReference type="Gene3D" id="4.10.400.10">
    <property type="entry name" value="Low-density Lipoprotein Receptor"/>
    <property type="match status" value="8"/>
</dbReference>
<dbReference type="PROSITE" id="PS50068">
    <property type="entry name" value="LDLRA_2"/>
    <property type="match status" value="8"/>
</dbReference>
<feature type="repeat" description="LDL-receptor class B" evidence="15">
    <location>
        <begin position="1089"/>
        <end position="1131"/>
    </location>
</feature>